<dbReference type="Gene3D" id="3.40.50.2000">
    <property type="entry name" value="Glycogen Phosphorylase B"/>
    <property type="match status" value="2"/>
</dbReference>
<dbReference type="PANTHER" id="PTHR10788">
    <property type="entry name" value="TREHALOSE-6-PHOSPHATE SYNTHASE"/>
    <property type="match status" value="1"/>
</dbReference>
<keyword evidence="2" id="KW-1133">Transmembrane helix</keyword>
<dbReference type="Proteomes" id="UP000176923">
    <property type="component" value="Unassembled WGS sequence"/>
</dbReference>
<reference evidence="3 4" key="1">
    <citation type="journal article" date="2016" name="Nat. Commun.">
        <title>Thousands of microbial genomes shed light on interconnected biogeochemical processes in an aquifer system.</title>
        <authorList>
            <person name="Anantharaman K."/>
            <person name="Brown C.T."/>
            <person name="Hug L.A."/>
            <person name="Sharon I."/>
            <person name="Castelle C.J."/>
            <person name="Probst A.J."/>
            <person name="Thomas B.C."/>
            <person name="Singh A."/>
            <person name="Wilkins M.J."/>
            <person name="Karaoz U."/>
            <person name="Brodie E.L."/>
            <person name="Williams K.H."/>
            <person name="Hubbard S.S."/>
            <person name="Banfield J.F."/>
        </authorList>
    </citation>
    <scope>NUCLEOTIDE SEQUENCE [LARGE SCALE GENOMIC DNA]</scope>
</reference>
<feature type="transmembrane region" description="Helical" evidence="2">
    <location>
        <begin position="167"/>
        <end position="189"/>
    </location>
</feature>
<keyword evidence="2" id="KW-0812">Transmembrane</keyword>
<dbReference type="SUPFAM" id="SSF53756">
    <property type="entry name" value="UDP-Glycosyltransferase/glycogen phosphorylase"/>
    <property type="match status" value="1"/>
</dbReference>
<evidence type="ECO:0000256" key="2">
    <source>
        <dbReference type="SAM" id="Phobius"/>
    </source>
</evidence>
<sequence length="743" mass="85943">MKRIIAAILLIIAIVSLTVVFFAFTQVTNEELRLRNDIQYRSTLLAESLRETVEPNFINKSEKYLQGVVEKYANKERFAGLAIVDNQNNIVAVSSTLPNEISEAQKIAGDVMDSDKANGDFVNFKDKKMYVFAVPLHDDKSVVGSLLIVQNAGYINTRLTDIWKTNLIRLFTQAFFLSVATLLILRWIIYEPIKSLVDSIKSAQLNTDNKKSVPNIPLFNPLIKELSNIQRNLTEARSVASEEARLRLEKVDSPWTAERLKEFIKDTLKGRTIIVVSNREPYIHTKEGNKISYYFPASGMVTAIEPIIQACGGIWIAHGSGDADKLVVDKDNKIKVPPNEPKYTLKRIWLDEIEEKGYYYGFSNEGLWPLCHLAHTRPTFRKEDWEEYKRVNGKFASAVLSEIKKYNKPIILLQDYHFALLPRMIKKGRPDAVIGLFWHIPWPNSESFSICPFRKDLLDGLLGADLLGFHTQLHCNNFIDTIGRELESLIDWEQFTVTKNDHTTRIKPFPISIAFYNGFHYQSHDQSSQINISNIRKQLNIKSEYIGLGVDRLDYTKGIIERFKAIEYFLEKYPSYKNRFTFIQIAPPSRSKIKRYKDFENEVVMEFERINQKFKSKGWEPIIFLKKRYNHEELNHFYRLANICLVTSLHDGMNLVAKEFIAARDDERGVLILSQFAGSSRELKDAFIVNPYNTEHMSEAIKSGLEMTPSEQIRKIRKMREIVKNYNIYRWSAELLKTMANLE</sequence>
<dbReference type="CDD" id="cd03788">
    <property type="entry name" value="GT20_TPS"/>
    <property type="match status" value="1"/>
</dbReference>
<dbReference type="STRING" id="1798382.A3D77_01675"/>
<dbReference type="GO" id="GO:0003825">
    <property type="term" value="F:alpha,alpha-trehalose-phosphate synthase (UDP-forming) activity"/>
    <property type="evidence" value="ECO:0007669"/>
    <property type="project" value="TreeGrafter"/>
</dbReference>
<dbReference type="InterPro" id="IPR001830">
    <property type="entry name" value="Glyco_trans_20"/>
</dbReference>
<gene>
    <name evidence="3" type="ORF">A3D77_01675</name>
</gene>
<proteinExistence type="inferred from homology"/>
<name>A0A1F5ZT97_9BACT</name>
<evidence type="ECO:0000256" key="1">
    <source>
        <dbReference type="ARBA" id="ARBA00008799"/>
    </source>
</evidence>
<accession>A0A1F5ZT97</accession>
<dbReference type="PANTHER" id="PTHR10788:SF106">
    <property type="entry name" value="BCDNA.GH08860"/>
    <property type="match status" value="1"/>
</dbReference>
<comment type="similarity">
    <text evidence="1">Belongs to the glycosyltransferase 20 family.</text>
</comment>
<organism evidence="3 4">
    <name type="scientific">Candidatus Gottesmanbacteria bacterium RIFCSPHIGHO2_02_FULL_39_11</name>
    <dbReference type="NCBI Taxonomy" id="1798382"/>
    <lineage>
        <taxon>Bacteria</taxon>
        <taxon>Candidatus Gottesmaniibacteriota</taxon>
    </lineage>
</organism>
<protein>
    <submittedName>
        <fullName evidence="3">Uncharacterized protein</fullName>
    </submittedName>
</protein>
<comment type="caution">
    <text evidence="3">The sequence shown here is derived from an EMBL/GenBank/DDBJ whole genome shotgun (WGS) entry which is preliminary data.</text>
</comment>
<dbReference type="Pfam" id="PF00982">
    <property type="entry name" value="Glyco_transf_20"/>
    <property type="match status" value="1"/>
</dbReference>
<dbReference type="AlphaFoldDB" id="A0A1F5ZT97"/>
<evidence type="ECO:0000313" key="4">
    <source>
        <dbReference type="Proteomes" id="UP000176923"/>
    </source>
</evidence>
<evidence type="ECO:0000313" key="3">
    <source>
        <dbReference type="EMBL" id="OGG15716.1"/>
    </source>
</evidence>
<dbReference type="Gene3D" id="3.30.450.20">
    <property type="entry name" value="PAS domain"/>
    <property type="match status" value="1"/>
</dbReference>
<feature type="transmembrane region" description="Helical" evidence="2">
    <location>
        <begin position="6"/>
        <end position="25"/>
    </location>
</feature>
<dbReference type="GO" id="GO:0005992">
    <property type="term" value="P:trehalose biosynthetic process"/>
    <property type="evidence" value="ECO:0007669"/>
    <property type="project" value="InterPro"/>
</dbReference>
<keyword evidence="2" id="KW-0472">Membrane</keyword>
<dbReference type="EMBL" id="MFJL01000019">
    <property type="protein sequence ID" value="OGG15716.1"/>
    <property type="molecule type" value="Genomic_DNA"/>
</dbReference>